<reference evidence="3" key="1">
    <citation type="journal article" date="2023" name="Mol. Biol. Evol.">
        <title>Third-Generation Sequencing Reveals the Adaptive Role of the Epigenome in Three Deep-Sea Polychaetes.</title>
        <authorList>
            <person name="Perez M."/>
            <person name="Aroh O."/>
            <person name="Sun Y."/>
            <person name="Lan Y."/>
            <person name="Juniper S.K."/>
            <person name="Young C.R."/>
            <person name="Angers B."/>
            <person name="Qian P.Y."/>
        </authorList>
    </citation>
    <scope>NUCLEOTIDE SEQUENCE</scope>
    <source>
        <strain evidence="3">P08H-3</strain>
    </source>
</reference>
<dbReference type="Gene3D" id="3.30.70.330">
    <property type="match status" value="1"/>
</dbReference>
<feature type="compositionally biased region" description="Basic and acidic residues" evidence="1">
    <location>
        <begin position="91"/>
        <end position="139"/>
    </location>
</feature>
<evidence type="ECO:0000313" key="3">
    <source>
        <dbReference type="EMBL" id="KAK2160798.1"/>
    </source>
</evidence>
<dbReference type="Pfam" id="PF02037">
    <property type="entry name" value="SAP"/>
    <property type="match status" value="1"/>
</dbReference>
<name>A0AAD9JYG7_9ANNE</name>
<dbReference type="EMBL" id="JAODUP010000127">
    <property type="protein sequence ID" value="KAK2160798.1"/>
    <property type="molecule type" value="Genomic_DNA"/>
</dbReference>
<feature type="domain" description="SAP" evidence="2">
    <location>
        <begin position="5"/>
        <end position="39"/>
    </location>
</feature>
<dbReference type="Gene3D" id="1.10.720.30">
    <property type="entry name" value="SAP domain"/>
    <property type="match status" value="1"/>
</dbReference>
<dbReference type="SUPFAM" id="SSF68906">
    <property type="entry name" value="SAP domain"/>
    <property type="match status" value="1"/>
</dbReference>
<proteinExistence type="predicted"/>
<dbReference type="SUPFAM" id="SSF54928">
    <property type="entry name" value="RNA-binding domain, RBD"/>
    <property type="match status" value="1"/>
</dbReference>
<gene>
    <name evidence="3" type="ORF">LSH36_127g16066</name>
</gene>
<dbReference type="InterPro" id="IPR035979">
    <property type="entry name" value="RBD_domain_sf"/>
</dbReference>
<dbReference type="AlphaFoldDB" id="A0AAD9JYG7"/>
<dbReference type="InterPro" id="IPR003034">
    <property type="entry name" value="SAP_dom"/>
</dbReference>
<evidence type="ECO:0000256" key="1">
    <source>
        <dbReference type="SAM" id="MobiDB-lite"/>
    </source>
</evidence>
<dbReference type="GO" id="GO:0003676">
    <property type="term" value="F:nucleic acid binding"/>
    <property type="evidence" value="ECO:0007669"/>
    <property type="project" value="InterPro"/>
</dbReference>
<dbReference type="PROSITE" id="PS50800">
    <property type="entry name" value="SAP"/>
    <property type="match status" value="1"/>
</dbReference>
<feature type="compositionally biased region" description="Basic and acidic residues" evidence="1">
    <location>
        <begin position="421"/>
        <end position="441"/>
    </location>
</feature>
<feature type="region of interest" description="Disordered" evidence="1">
    <location>
        <begin position="1"/>
        <end position="149"/>
    </location>
</feature>
<comment type="caution">
    <text evidence="3">The sequence shown here is derived from an EMBL/GenBank/DDBJ whole genome shotgun (WGS) entry which is preliminary data.</text>
</comment>
<feature type="compositionally biased region" description="Basic and acidic residues" evidence="1">
    <location>
        <begin position="16"/>
        <end position="48"/>
    </location>
</feature>
<dbReference type="SMART" id="SM00513">
    <property type="entry name" value="SAP"/>
    <property type="match status" value="1"/>
</dbReference>
<protein>
    <recommendedName>
        <fullName evidence="2">SAP domain-containing protein</fullName>
    </recommendedName>
</protein>
<dbReference type="InterPro" id="IPR012677">
    <property type="entry name" value="Nucleotide-bd_a/b_plait_sf"/>
</dbReference>
<keyword evidence="4" id="KW-1185">Reference proteome</keyword>
<feature type="region of interest" description="Disordered" evidence="1">
    <location>
        <begin position="417"/>
        <end position="441"/>
    </location>
</feature>
<evidence type="ECO:0000313" key="4">
    <source>
        <dbReference type="Proteomes" id="UP001208570"/>
    </source>
</evidence>
<sequence>MAIEWNKMTVNQLKSELTKRGLEKTGPKSELVKRLKEAEVKEEQENVKVEGTVDQLHEETDTDMKEETKPEDEPEVSTESKPDTEAEQPGDGEHDKDEKSVEQSDGEIKKETTEEKNEVNGEEEKKTTPTAGEKPEKSPAKKPKKGQKKWVAIMENEKSDMILKELEKINKLECLKGRSREIFQVHETHKIRMFPIVPSDLAEPLILDALKQSISSLAKFNCSDPQNEPKGLLEVTFPKRSKLDEFLPKLSLFKESVSVIVDKKENEWKDQYKQAADVPEHASDLEKLRLFAPSLPQSVTEDDMWDYFPRAKEILLVPATPRKHAYITFVSEESMLQSVEELNARGAQKDDFKFCRLLRLSDVVKLIPGRGVRRALKRPIKRSTGDASVDHKTGQSDTAVRPQKAIGLTKSKALTPSGINRARDLLQRRRARGDRGGYRTR</sequence>
<dbReference type="InterPro" id="IPR036361">
    <property type="entry name" value="SAP_dom_sf"/>
</dbReference>
<dbReference type="Proteomes" id="UP001208570">
    <property type="component" value="Unassembled WGS sequence"/>
</dbReference>
<accession>A0AAD9JYG7</accession>
<organism evidence="3 4">
    <name type="scientific">Paralvinella palmiformis</name>
    <dbReference type="NCBI Taxonomy" id="53620"/>
    <lineage>
        <taxon>Eukaryota</taxon>
        <taxon>Metazoa</taxon>
        <taxon>Spiralia</taxon>
        <taxon>Lophotrochozoa</taxon>
        <taxon>Annelida</taxon>
        <taxon>Polychaeta</taxon>
        <taxon>Sedentaria</taxon>
        <taxon>Canalipalpata</taxon>
        <taxon>Terebellida</taxon>
        <taxon>Terebelliformia</taxon>
        <taxon>Alvinellidae</taxon>
        <taxon>Paralvinella</taxon>
    </lineage>
</organism>
<feature type="region of interest" description="Disordered" evidence="1">
    <location>
        <begin position="378"/>
        <end position="402"/>
    </location>
</feature>
<feature type="compositionally biased region" description="Basic and acidic residues" evidence="1">
    <location>
        <begin position="55"/>
        <end position="68"/>
    </location>
</feature>
<evidence type="ECO:0000259" key="2">
    <source>
        <dbReference type="PROSITE" id="PS50800"/>
    </source>
</evidence>